<dbReference type="InterPro" id="IPR001214">
    <property type="entry name" value="SET_dom"/>
</dbReference>
<evidence type="ECO:0000259" key="1">
    <source>
        <dbReference type="Pfam" id="PF00856"/>
    </source>
</evidence>
<dbReference type="PANTHER" id="PTHR47780:SF1">
    <property type="entry name" value="PROTEIN SET DOMAIN GROUP 41"/>
    <property type="match status" value="1"/>
</dbReference>
<protein>
    <recommendedName>
        <fullName evidence="1">SET domain-containing protein</fullName>
    </recommendedName>
</protein>
<evidence type="ECO:0000313" key="2">
    <source>
        <dbReference type="EMBL" id="KAG6531724.1"/>
    </source>
</evidence>
<dbReference type="EMBL" id="JACMSC010000002">
    <property type="protein sequence ID" value="KAG6531724.1"/>
    <property type="molecule type" value="Genomic_DNA"/>
</dbReference>
<name>A0A8J5ICN3_ZINOF</name>
<gene>
    <name evidence="2" type="ORF">ZIOFF_005544</name>
</gene>
<evidence type="ECO:0000313" key="3">
    <source>
        <dbReference type="Proteomes" id="UP000734854"/>
    </source>
</evidence>
<comment type="caution">
    <text evidence="2">The sequence shown here is derived from an EMBL/GenBank/DDBJ whole genome shotgun (WGS) entry which is preliminary data.</text>
</comment>
<dbReference type="Pfam" id="PF00856">
    <property type="entry name" value="SET"/>
    <property type="match status" value="1"/>
</dbReference>
<dbReference type="PANTHER" id="PTHR47780">
    <property type="entry name" value="PROTEIN SET DOMAIN GROUP 41"/>
    <property type="match status" value="1"/>
</dbReference>
<proteinExistence type="predicted"/>
<dbReference type="Proteomes" id="UP000734854">
    <property type="component" value="Unassembled WGS sequence"/>
</dbReference>
<keyword evidence="3" id="KW-1185">Reference proteome</keyword>
<accession>A0A8J5ICN3</accession>
<dbReference type="AlphaFoldDB" id="A0A8J5ICN3"/>
<feature type="domain" description="SET" evidence="1">
    <location>
        <begin position="193"/>
        <end position="283"/>
    </location>
</feature>
<organism evidence="2 3">
    <name type="scientific">Zingiber officinale</name>
    <name type="common">Ginger</name>
    <name type="synonym">Amomum zingiber</name>
    <dbReference type="NCBI Taxonomy" id="94328"/>
    <lineage>
        <taxon>Eukaryota</taxon>
        <taxon>Viridiplantae</taxon>
        <taxon>Streptophyta</taxon>
        <taxon>Embryophyta</taxon>
        <taxon>Tracheophyta</taxon>
        <taxon>Spermatophyta</taxon>
        <taxon>Magnoliopsida</taxon>
        <taxon>Liliopsida</taxon>
        <taxon>Zingiberales</taxon>
        <taxon>Zingiberaceae</taxon>
        <taxon>Zingiber</taxon>
    </lineage>
</organism>
<sequence>MEMQARKEVGLAQDLIPPLPPLAAALHRRFFSSHCAGCFRPLEFPFPCAGCRGVTHYCDASCCAADFPAHYSSGECHFLRLHHEGDSSDIRAALRLLHFLESMGSLPSPSLPERPRRVAGLLASDLDKVLEEGGELAERITEGATLMSVARDRDRSQVTGGQEAVTTEEVLWAVITNAVEVHVNEVGALGVAVFGPGFSWFNHSCMPNACYRFELAQRSGGCGAYELESFLVSPAAAGLATESFNAWISGENKLAHGFSNIGPRVIVRSIKPIQKDEEVCITYIDLLEPKCDARELSFNNYSNSTYPNCEELADLFDQAMDEYRLHENPEACSKKLESMLYRSSVDQESQAGEKFKLHPLHHLSLNSYITLASAYRAQVFSMDESNNTECLKLERAAVSYTLLLAGVVHHLFLSEPSLIAVTAHFLINAAESILVLLRLPEWSFDKKLCKSEIDLIICHYPKDMMEFSLDKCRDASMRFLGSVSQILFKTWPYLTQDLTNLKNIDSPVNFNWLGSKVLNPQCFASHRELSDFIEKECVEDRYLGHRLIKDQNTRLFQLALHCFIYGRYLASICYGPECYLVHHAENILHGLCKHLLTKHS</sequence>
<reference evidence="2 3" key="1">
    <citation type="submission" date="2020-08" db="EMBL/GenBank/DDBJ databases">
        <title>Plant Genome Project.</title>
        <authorList>
            <person name="Zhang R.-G."/>
        </authorList>
    </citation>
    <scope>NUCLEOTIDE SEQUENCE [LARGE SCALE GENOMIC DNA]</scope>
    <source>
        <tissue evidence="2">Rhizome</tissue>
    </source>
</reference>